<dbReference type="SUPFAM" id="SSF48425">
    <property type="entry name" value="Sec7 domain"/>
    <property type="match status" value="1"/>
</dbReference>
<protein>
    <recommendedName>
        <fullName evidence="2">SEC7 domain-containing protein</fullName>
    </recommendedName>
</protein>
<dbReference type="GO" id="GO:0005085">
    <property type="term" value="F:guanyl-nucleotide exchange factor activity"/>
    <property type="evidence" value="ECO:0007669"/>
    <property type="project" value="InterPro"/>
</dbReference>
<feature type="region of interest" description="Disordered" evidence="1">
    <location>
        <begin position="376"/>
        <end position="416"/>
    </location>
</feature>
<dbReference type="GO" id="GO:0005737">
    <property type="term" value="C:cytoplasm"/>
    <property type="evidence" value="ECO:0007669"/>
    <property type="project" value="UniProtKB-ARBA"/>
</dbReference>
<keyword evidence="4" id="KW-1185">Reference proteome</keyword>
<feature type="region of interest" description="Disordered" evidence="1">
    <location>
        <begin position="141"/>
        <end position="160"/>
    </location>
</feature>
<organism evidence="3 4">
    <name type="scientific">Thalassiosira oceanica</name>
    <name type="common">Marine diatom</name>
    <dbReference type="NCBI Taxonomy" id="159749"/>
    <lineage>
        <taxon>Eukaryota</taxon>
        <taxon>Sar</taxon>
        <taxon>Stramenopiles</taxon>
        <taxon>Ochrophyta</taxon>
        <taxon>Bacillariophyta</taxon>
        <taxon>Coscinodiscophyceae</taxon>
        <taxon>Thalassiosirophycidae</taxon>
        <taxon>Thalassiosirales</taxon>
        <taxon>Thalassiosiraceae</taxon>
        <taxon>Thalassiosira</taxon>
    </lineage>
</organism>
<dbReference type="eggNOG" id="KOG0928">
    <property type="taxonomic scope" value="Eukaryota"/>
</dbReference>
<evidence type="ECO:0000313" key="4">
    <source>
        <dbReference type="Proteomes" id="UP000266841"/>
    </source>
</evidence>
<dbReference type="GO" id="GO:0012505">
    <property type="term" value="C:endomembrane system"/>
    <property type="evidence" value="ECO:0007669"/>
    <property type="project" value="UniProtKB-ARBA"/>
</dbReference>
<dbReference type="InterPro" id="IPR032691">
    <property type="entry name" value="Mon2/Sec7/BIG1-like_HUS"/>
</dbReference>
<evidence type="ECO:0000256" key="1">
    <source>
        <dbReference type="SAM" id="MobiDB-lite"/>
    </source>
</evidence>
<sequence length="1269" mass="140334">MKVQLEVFLTSVHLRILSFSTSPTGERTWSFPPEQRELALESMLEFCREPSLMSDLYTNYDCDINCTNLFETICCTLARVASPGDPSEEKAMEEGKDESDEGDLKPRLNILNRLALEGVLAVIEAIAARCRASKRFSPGGNVIPDDISDPTLPSPPDSGNSAFLGNTICLGGSESTTDDTDNLNGSTSAEYDLCSVPLTRSDKVTQRVMPPERCDSDAMSESENMEWLSRARHQTSLALRQRKIRKKRLAKAVAEFNERKKDKEWIKACEAIGMLPSPATPSSIAQFLYGSCTKLDLTKVGIYLSKGPSDKYPFNKEVLDSFASLFDFTGMTFSEALRSFLTRFRLPGEAQCIDRLMEAFANRLYEVQLAANNADENDRSVKNSMLDPPRPDDEESERSIRSGSQKMDPPAATDEERDLTFPFKSSDAAFILSFSTIMLNTDLRKSTEWSCHSILAFALTPIDFVDNPNMKDEKRMTLEQFLRNNRGINEGTDLPAEFLTDLYYEIRNKEIKMKQQDGGGGVDAIIDGFASRDVATPFFTPSHHIIIQAGVAERDMFVAISEDAIKAMATVFIESWDDVLVTKALDGMRDAAFISSFFGLNECFDTILELLLSFGLDYVGSISTLMHEPITVNPLANYPSGASELEAELASRNIPPLPESFLASLHLAVNSDANSLAGSAAHRGMLSLQGSLMLSKQHLCNVNEAWPSLLEVMFSLRDIDALPPRLSELDDFADSKGVALPPTPFSARSKHRFEEHIRPDLRVGDEPKSGGFFSFFGSGESPRQSNIDNSQARYPLSETLQRVAEDAQLDQIIMKTDDSAMAKRFLVAMLSAVFPVGVGVDGLVDDPTFEHNSVFVLELAARLLISNRKHSAVLYPLFLAKFQQIMSCNGGSDPPIGLRFPYLMERIVVTILRSAIHLFDVQEPLLREQLNRSLTLIVNLPNSFTRQIGSRIGVGGAIILRGCFYLFDDFSQDDWSNIKVLLDLAAQDKPGRGFVFDGISSVIDSIEYATPCDQPEEALQMHGEEDSSSLQISQHGVEVMASLLLKFLNGGYENDLTFKVPSMKYIKKIYSFSRHFAGREIPTEGDGVETGTQLHDTEFETMVNAIYNDACLSNDVHTAKRGFESLQGVIVATDVATIPTAKWLAFLNMVVASPPSVSMQEARISYLALIGRLFLTLMPNLSDQRQNWTELEDFVIQVSSLVSENLNFGRASPLFETTVQTMTNVVNVMSMSGFHKGEGASFCTWVADTLFVELEKVGAGGGASLSSRP</sequence>
<feature type="domain" description="SEC7" evidence="2">
    <location>
        <begin position="238"/>
        <end position="509"/>
    </location>
</feature>
<dbReference type="PANTHER" id="PTHR10663">
    <property type="entry name" value="GUANYL-NUCLEOTIDE EXCHANGE FACTOR"/>
    <property type="match status" value="1"/>
</dbReference>
<feature type="region of interest" description="Disordered" evidence="1">
    <location>
        <begin position="82"/>
        <end position="104"/>
    </location>
</feature>
<dbReference type="PANTHER" id="PTHR10663:SF388">
    <property type="entry name" value="GOLGI-SPECIFIC BREFELDIN A-RESISTANCE GUANINE NUCLEOTIDE EXCHANGE FACTOR 1"/>
    <property type="match status" value="1"/>
</dbReference>
<dbReference type="Gene3D" id="1.10.1000.11">
    <property type="entry name" value="Arf Nucleotide-binding Site Opener,domain 2"/>
    <property type="match status" value="1"/>
</dbReference>
<dbReference type="OrthoDB" id="430364at2759"/>
<dbReference type="InterPro" id="IPR000904">
    <property type="entry name" value="Sec7_dom"/>
</dbReference>
<reference evidence="3 4" key="1">
    <citation type="journal article" date="2012" name="Genome Biol.">
        <title>Genome and low-iron response of an oceanic diatom adapted to chronic iron limitation.</title>
        <authorList>
            <person name="Lommer M."/>
            <person name="Specht M."/>
            <person name="Roy A.S."/>
            <person name="Kraemer L."/>
            <person name="Andreson R."/>
            <person name="Gutowska M.A."/>
            <person name="Wolf J."/>
            <person name="Bergner S.V."/>
            <person name="Schilhabel M.B."/>
            <person name="Klostermeier U.C."/>
            <person name="Beiko R.G."/>
            <person name="Rosenstiel P."/>
            <person name="Hippler M."/>
            <person name="Laroche J."/>
        </authorList>
    </citation>
    <scope>NUCLEOTIDE SEQUENCE [LARGE SCALE GENOMIC DNA]</scope>
    <source>
        <strain evidence="3 4">CCMP1005</strain>
    </source>
</reference>
<dbReference type="Gene3D" id="1.10.220.20">
    <property type="match status" value="1"/>
</dbReference>
<dbReference type="Proteomes" id="UP000266841">
    <property type="component" value="Unassembled WGS sequence"/>
</dbReference>
<accession>K0QZP5</accession>
<dbReference type="InterPro" id="IPR035999">
    <property type="entry name" value="Sec7_dom_sf"/>
</dbReference>
<dbReference type="OMA" id="VECICAL"/>
<dbReference type="GO" id="GO:0016192">
    <property type="term" value="P:vesicle-mediated transport"/>
    <property type="evidence" value="ECO:0007669"/>
    <property type="project" value="UniProtKB-ARBA"/>
</dbReference>
<dbReference type="InterPro" id="IPR023394">
    <property type="entry name" value="Sec7_C_sf"/>
</dbReference>
<dbReference type="GO" id="GO:0032012">
    <property type="term" value="P:regulation of ARF protein signal transduction"/>
    <property type="evidence" value="ECO:0007669"/>
    <property type="project" value="InterPro"/>
</dbReference>
<dbReference type="Pfam" id="PF01369">
    <property type="entry name" value="Sec7"/>
    <property type="match status" value="1"/>
</dbReference>
<evidence type="ECO:0000259" key="2">
    <source>
        <dbReference type="PROSITE" id="PS50190"/>
    </source>
</evidence>
<proteinExistence type="predicted"/>
<dbReference type="EMBL" id="AGNL01048726">
    <property type="protein sequence ID" value="EJK45158.1"/>
    <property type="molecule type" value="Genomic_DNA"/>
</dbReference>
<dbReference type="CDD" id="cd00171">
    <property type="entry name" value="Sec7"/>
    <property type="match status" value="1"/>
</dbReference>
<dbReference type="Pfam" id="PF12783">
    <property type="entry name" value="Sec7-like_HUS"/>
    <property type="match status" value="1"/>
</dbReference>
<evidence type="ECO:0000313" key="3">
    <source>
        <dbReference type="EMBL" id="EJK45158.1"/>
    </source>
</evidence>
<dbReference type="PROSITE" id="PS50190">
    <property type="entry name" value="SEC7"/>
    <property type="match status" value="1"/>
</dbReference>
<name>K0QZP5_THAOC</name>
<gene>
    <name evidence="3" type="ORF">THAOC_36242</name>
</gene>
<dbReference type="AlphaFoldDB" id="K0QZP5"/>
<comment type="caution">
    <text evidence="3">The sequence shown here is derived from an EMBL/GenBank/DDBJ whole genome shotgun (WGS) entry which is preliminary data.</text>
</comment>
<dbReference type="SMART" id="SM00222">
    <property type="entry name" value="Sec7"/>
    <property type="match status" value="1"/>
</dbReference>